<dbReference type="EMBL" id="GL385396">
    <property type="protein sequence ID" value="EJT79830.1"/>
    <property type="molecule type" value="Genomic_DNA"/>
</dbReference>
<dbReference type="InterPro" id="IPR008928">
    <property type="entry name" value="6-hairpin_glycosidase_sf"/>
</dbReference>
<evidence type="ECO:0000313" key="5">
    <source>
        <dbReference type="EMBL" id="EJT79830.1"/>
    </source>
</evidence>
<dbReference type="InterPro" id="IPR016518">
    <property type="entry name" value="Alpha-L-fucosidase"/>
</dbReference>
<dbReference type="Pfam" id="PF21307">
    <property type="entry name" value="Glyco_hydro_95_C"/>
    <property type="match status" value="1"/>
</dbReference>
<reference evidence="7" key="1">
    <citation type="submission" date="2010-07" db="EMBL/GenBank/DDBJ databases">
        <title>The genome sequence of Gaeumannomyces graminis var. tritici strain R3-111a-1.</title>
        <authorList>
            <consortium name="The Broad Institute Genome Sequencing Platform"/>
            <person name="Ma L.-J."/>
            <person name="Dead R."/>
            <person name="Young S."/>
            <person name="Zeng Q."/>
            <person name="Koehrsen M."/>
            <person name="Alvarado L."/>
            <person name="Berlin A."/>
            <person name="Chapman S.B."/>
            <person name="Chen Z."/>
            <person name="Freedman E."/>
            <person name="Gellesch M."/>
            <person name="Goldberg J."/>
            <person name="Griggs A."/>
            <person name="Gujja S."/>
            <person name="Heilman E.R."/>
            <person name="Heiman D."/>
            <person name="Hepburn T."/>
            <person name="Howarth C."/>
            <person name="Jen D."/>
            <person name="Larson L."/>
            <person name="Mehta T."/>
            <person name="Neiman D."/>
            <person name="Pearson M."/>
            <person name="Roberts A."/>
            <person name="Saif S."/>
            <person name="Shea T."/>
            <person name="Shenoy N."/>
            <person name="Sisk P."/>
            <person name="Stolte C."/>
            <person name="Sykes S."/>
            <person name="Walk T."/>
            <person name="White J."/>
            <person name="Yandava C."/>
            <person name="Haas B."/>
            <person name="Nusbaum C."/>
            <person name="Birren B."/>
        </authorList>
    </citation>
    <scope>NUCLEOTIDE SEQUENCE [LARGE SCALE GENOMIC DNA]</scope>
    <source>
        <strain evidence="7">R3-111a-1</strain>
    </source>
</reference>
<feature type="chain" id="PRO_5015094490" evidence="1">
    <location>
        <begin position="22"/>
        <end position="819"/>
    </location>
</feature>
<dbReference type="GO" id="GO:0005975">
    <property type="term" value="P:carbohydrate metabolic process"/>
    <property type="evidence" value="ECO:0007669"/>
    <property type="project" value="InterPro"/>
</dbReference>
<dbReference type="Proteomes" id="UP000006039">
    <property type="component" value="Unassembled WGS sequence"/>
</dbReference>
<dbReference type="InterPro" id="IPR054363">
    <property type="entry name" value="GH95_cat"/>
</dbReference>
<evidence type="ECO:0000259" key="4">
    <source>
        <dbReference type="Pfam" id="PF22124"/>
    </source>
</evidence>
<organism evidence="5">
    <name type="scientific">Gaeumannomyces tritici (strain R3-111a-1)</name>
    <name type="common">Wheat and barley take-all root rot fungus</name>
    <name type="synonym">Gaeumannomyces graminis var. tritici</name>
    <dbReference type="NCBI Taxonomy" id="644352"/>
    <lineage>
        <taxon>Eukaryota</taxon>
        <taxon>Fungi</taxon>
        <taxon>Dikarya</taxon>
        <taxon>Ascomycota</taxon>
        <taxon>Pezizomycotina</taxon>
        <taxon>Sordariomycetes</taxon>
        <taxon>Sordariomycetidae</taxon>
        <taxon>Magnaporthales</taxon>
        <taxon>Magnaporthaceae</taxon>
        <taxon>Gaeumannomyces</taxon>
    </lineage>
</organism>
<reference evidence="5" key="3">
    <citation type="submission" date="2010-09" db="EMBL/GenBank/DDBJ databases">
        <title>Annotation of Gaeumannomyces graminis var. tritici R3-111a-1.</title>
        <authorList>
            <consortium name="The Broad Institute Genome Sequencing Platform"/>
            <person name="Ma L.-J."/>
            <person name="Dead R."/>
            <person name="Young S.K."/>
            <person name="Zeng Q."/>
            <person name="Gargeya S."/>
            <person name="Fitzgerald M."/>
            <person name="Haas B."/>
            <person name="Abouelleil A."/>
            <person name="Alvarado L."/>
            <person name="Arachchi H.M."/>
            <person name="Berlin A."/>
            <person name="Brown A."/>
            <person name="Chapman S.B."/>
            <person name="Chen Z."/>
            <person name="Dunbar C."/>
            <person name="Freedman E."/>
            <person name="Gearin G."/>
            <person name="Gellesch M."/>
            <person name="Goldberg J."/>
            <person name="Griggs A."/>
            <person name="Gujja S."/>
            <person name="Heiman D."/>
            <person name="Howarth C."/>
            <person name="Larson L."/>
            <person name="Lui A."/>
            <person name="MacDonald P.J.P."/>
            <person name="Mehta T."/>
            <person name="Montmayeur A."/>
            <person name="Murphy C."/>
            <person name="Neiman D."/>
            <person name="Pearson M."/>
            <person name="Priest M."/>
            <person name="Roberts A."/>
            <person name="Saif S."/>
            <person name="Shea T."/>
            <person name="Shenoy N."/>
            <person name="Sisk P."/>
            <person name="Stolte C."/>
            <person name="Sykes S."/>
            <person name="Yandava C."/>
            <person name="Wortman J."/>
            <person name="Nusbaum C."/>
            <person name="Birren B."/>
        </authorList>
    </citation>
    <scope>NUCLEOTIDE SEQUENCE</scope>
    <source>
        <strain evidence="5">R3-111a-1</strain>
    </source>
</reference>
<dbReference type="PIRSF" id="PIRSF007663">
    <property type="entry name" value="UCP007663"/>
    <property type="match status" value="1"/>
</dbReference>
<dbReference type="InterPro" id="IPR027414">
    <property type="entry name" value="GH95_N_dom"/>
</dbReference>
<reference evidence="6" key="4">
    <citation type="journal article" date="2015" name="G3 (Bethesda)">
        <title>Genome sequences of three phytopathogenic species of the Magnaporthaceae family of fungi.</title>
        <authorList>
            <person name="Okagaki L.H."/>
            <person name="Nunes C.C."/>
            <person name="Sailsbery J."/>
            <person name="Clay B."/>
            <person name="Brown D."/>
            <person name="John T."/>
            <person name="Oh Y."/>
            <person name="Young N."/>
            <person name="Fitzgerald M."/>
            <person name="Haas B.J."/>
            <person name="Zeng Q."/>
            <person name="Young S."/>
            <person name="Adiconis X."/>
            <person name="Fan L."/>
            <person name="Levin J.Z."/>
            <person name="Mitchell T.K."/>
            <person name="Okubara P.A."/>
            <person name="Farman M.L."/>
            <person name="Kohn L.M."/>
            <person name="Birren B."/>
            <person name="Ma L.-J."/>
            <person name="Dean R.A."/>
        </authorList>
    </citation>
    <scope>NUCLEOTIDE SEQUENCE</scope>
    <source>
        <strain evidence="6">R3-111a-1</strain>
    </source>
</reference>
<dbReference type="Pfam" id="PF14498">
    <property type="entry name" value="Glyco_hyd_65N_2"/>
    <property type="match status" value="1"/>
</dbReference>
<dbReference type="eggNOG" id="ENOG502QQ9E">
    <property type="taxonomic scope" value="Eukaryota"/>
</dbReference>
<evidence type="ECO:0000259" key="2">
    <source>
        <dbReference type="Pfam" id="PF14498"/>
    </source>
</evidence>
<dbReference type="EnsemblFungi" id="EJT79830">
    <property type="protein sequence ID" value="EJT79830"/>
    <property type="gene ID" value="GGTG_04913"/>
</dbReference>
<dbReference type="OrthoDB" id="2848340at2759"/>
<dbReference type="AlphaFoldDB" id="J3NUF7"/>
<proteinExistence type="predicted"/>
<keyword evidence="1" id="KW-0732">Signal</keyword>
<evidence type="ECO:0000313" key="7">
    <source>
        <dbReference type="Proteomes" id="UP000006039"/>
    </source>
</evidence>
<evidence type="ECO:0000256" key="1">
    <source>
        <dbReference type="SAM" id="SignalP"/>
    </source>
</evidence>
<accession>J3NUF7</accession>
<dbReference type="Gene3D" id="1.50.10.10">
    <property type="match status" value="1"/>
</dbReference>
<dbReference type="HOGENOM" id="CLU_004617_2_2_1"/>
<dbReference type="STRING" id="644352.J3NUF7"/>
<reference evidence="5" key="2">
    <citation type="submission" date="2010-07" db="EMBL/GenBank/DDBJ databases">
        <authorList>
            <consortium name="The Broad Institute Genome Sequencing Platform"/>
            <consortium name="Broad Institute Genome Sequencing Center for Infectious Disease"/>
            <person name="Ma L.-J."/>
            <person name="Dead R."/>
            <person name="Young S."/>
            <person name="Zeng Q."/>
            <person name="Koehrsen M."/>
            <person name="Alvarado L."/>
            <person name="Berlin A."/>
            <person name="Chapman S.B."/>
            <person name="Chen Z."/>
            <person name="Freedman E."/>
            <person name="Gellesch M."/>
            <person name="Goldberg J."/>
            <person name="Griggs A."/>
            <person name="Gujja S."/>
            <person name="Heilman E.R."/>
            <person name="Heiman D."/>
            <person name="Hepburn T."/>
            <person name="Howarth C."/>
            <person name="Jen D."/>
            <person name="Larson L."/>
            <person name="Mehta T."/>
            <person name="Neiman D."/>
            <person name="Pearson M."/>
            <person name="Roberts A."/>
            <person name="Saif S."/>
            <person name="Shea T."/>
            <person name="Shenoy N."/>
            <person name="Sisk P."/>
            <person name="Stolte C."/>
            <person name="Sykes S."/>
            <person name="Walk T."/>
            <person name="White J."/>
            <person name="Yandava C."/>
            <person name="Haas B."/>
            <person name="Nusbaum C."/>
            <person name="Birren B."/>
        </authorList>
    </citation>
    <scope>NUCLEOTIDE SEQUENCE</scope>
    <source>
        <strain evidence="5">R3-111a-1</strain>
    </source>
</reference>
<dbReference type="SUPFAM" id="SSF48208">
    <property type="entry name" value="Six-hairpin glycosidases"/>
    <property type="match status" value="1"/>
</dbReference>
<feature type="domain" description="Glycosyl hydrolase family 95 catalytic" evidence="4">
    <location>
        <begin position="327"/>
        <end position="739"/>
    </location>
</feature>
<dbReference type="PANTHER" id="PTHR31084">
    <property type="entry name" value="ALPHA-L-FUCOSIDASE 2"/>
    <property type="match status" value="1"/>
</dbReference>
<keyword evidence="7" id="KW-1185">Reference proteome</keyword>
<dbReference type="InterPro" id="IPR049053">
    <property type="entry name" value="AFCA-like_C"/>
</dbReference>
<feature type="signal peptide" evidence="1">
    <location>
        <begin position="1"/>
        <end position="21"/>
    </location>
</feature>
<dbReference type="GeneID" id="20345371"/>
<feature type="domain" description="Glycosyl hydrolase family 95 N-terminal" evidence="2">
    <location>
        <begin position="24"/>
        <end position="294"/>
    </location>
</feature>
<dbReference type="RefSeq" id="XP_009220975.1">
    <property type="nucleotide sequence ID" value="XM_009222711.1"/>
</dbReference>
<evidence type="ECO:0000313" key="6">
    <source>
        <dbReference type="EnsemblFungi" id="EJT79830"/>
    </source>
</evidence>
<dbReference type="PANTHER" id="PTHR31084:SF3">
    <property type="entry name" value="ALPHA-FUCOSIDASE A"/>
    <property type="match status" value="1"/>
</dbReference>
<dbReference type="Pfam" id="PF22124">
    <property type="entry name" value="Glyco_hydro_95_cat"/>
    <property type="match status" value="1"/>
</dbReference>
<name>J3NUF7_GAET3</name>
<reference evidence="6" key="5">
    <citation type="submission" date="2018-04" db="UniProtKB">
        <authorList>
            <consortium name="EnsemblFungi"/>
        </authorList>
    </citation>
    <scope>IDENTIFICATION</scope>
    <source>
        <strain evidence="6">R3-111a-1</strain>
    </source>
</reference>
<sequence length="819" mass="87396">MVRSIGALAGAAAALAGLAEARSLWSTRPATHGSRGSHDDGYVLKTAYLLGNGRLGAMPFGPPGAERLVFNVDSLWSGGPFQSADYRGGNPVASKADALPAIRDQIWKNGTGDLSPLLGSSANYGSYRVLGNFTVDIAGVADAPYTDYRRSLDLTTGVHTTTFKTGNSSFSTWVYCGFPDQVCVYTVAVTGDRPAALPDVSVRFDNALVPAETFTRSCGDAFTRVRGVTQVGPPEGLRYDAMARVVSSGGGGGGGGSAASTTTRCGDDGTLVISTPEGQRSVSVVIGAGTDFDQTKGNAASGYSFRGDDPAPLVEATTAAAAAKTQAELLKAHLDDYAALMGGFQLDIADAKGSAAVETRKLIASYRADDVTGDPYLEAALFDYSRHLAVSSSRANSLPTNLAGRWTEELEPAWSADHHANINLQMNYWVNDQTGLGPATTPALWDYMELNWAPRGAETARLLYGADAGWVVHNEMNVFGFSAMKEEASWANYPAANAWMMQHVWDRWEYGLDAAWFRRQGYPLIKGTAQFWLSQLQEDKWFNDGSLVVNPCNSPEHGPTTFGCTHFHQEIHRTLFTALAGAEAGGETDAAFLGSVRAALARLDKGVHRSDFGGLKEWKLPDSYGLPESSNHRHLSHLVGWHPGYSVSGLLGGYANATVQAMVEASLRNRRTPHQGGWSKVVRAAHWARLNNTAEAHGYLRSAIDSNFVANGLSMYSGLEEPFQIDANFGLGGAILAMLNVDLPAPECAGRDHVRSVVLGNAIPAAWGAGRVKGLRIRGGGSVDFEWDSNGLVTRATLSDSKTKVRLVNMKGDVLAESE</sequence>
<protein>
    <submittedName>
        <fullName evidence="5 6">Uncharacterized protein</fullName>
    </submittedName>
</protein>
<dbReference type="InterPro" id="IPR012341">
    <property type="entry name" value="6hp_glycosidase-like_sf"/>
</dbReference>
<dbReference type="VEuPathDB" id="FungiDB:GGTG_04913"/>
<evidence type="ECO:0000259" key="3">
    <source>
        <dbReference type="Pfam" id="PF21307"/>
    </source>
</evidence>
<gene>
    <name evidence="6" type="primary">20345371</name>
    <name evidence="5" type="ORF">GGTG_04913</name>
</gene>
<feature type="domain" description="Alpha fucosidase A-like C-terminal" evidence="3">
    <location>
        <begin position="758"/>
        <end position="808"/>
    </location>
</feature>
<dbReference type="GO" id="GO:0004560">
    <property type="term" value="F:alpha-L-fucosidase activity"/>
    <property type="evidence" value="ECO:0007669"/>
    <property type="project" value="InterPro"/>
</dbReference>